<evidence type="ECO:0000256" key="5">
    <source>
        <dbReference type="ARBA" id="ARBA00023125"/>
    </source>
</evidence>
<evidence type="ECO:0000259" key="8">
    <source>
        <dbReference type="Pfam" id="PF21338"/>
    </source>
</evidence>
<dbReference type="PROSITE" id="PS52038">
    <property type="entry name" value="TOPO_IB_2"/>
    <property type="match status" value="1"/>
</dbReference>
<dbReference type="GO" id="GO:0006265">
    <property type="term" value="P:DNA topological change"/>
    <property type="evidence" value="ECO:0007669"/>
    <property type="project" value="InterPro"/>
</dbReference>
<dbReference type="InterPro" id="IPR014711">
    <property type="entry name" value="TopoI_cat_a-hlx-sub_euk"/>
</dbReference>
<comment type="similarity">
    <text evidence="2">Belongs to the type IB topoisomerase family.</text>
</comment>
<organism evidence="9 10">
    <name type="scientific">Tropicimonas sediminicola</name>
    <dbReference type="NCBI Taxonomy" id="1031541"/>
    <lineage>
        <taxon>Bacteria</taxon>
        <taxon>Pseudomonadati</taxon>
        <taxon>Pseudomonadota</taxon>
        <taxon>Alphaproteobacteria</taxon>
        <taxon>Rhodobacterales</taxon>
        <taxon>Roseobacteraceae</taxon>
        <taxon>Tropicimonas</taxon>
    </lineage>
</organism>
<sequence>MALSYVSDTDPGYRRRRCGRGFTYLDTDGRRLAKAETRARLKALAVPPAYTDVWYCPDPRGHLQASGRDARGRKQYIYHPDWAARRAELKFAQLPAFGAALPRLRRWVASRLRDDPSDRDTAIAAVLALLDRASIRVGDPAYAAENESFGATTLQARHVTISEDRIRLHFAGKGGRRIRTQLTGTRLARVLEACQDLPGAELVTFAESGAPVRSEHLREVMSDLAGEELTPKTFRTWNGTHAAFCAAAEGALKISDLAKAAAERLHNTPAIARTSYVHPEVIALAGADAKPLSFDPAPGDGWRVGEPELLRFLQG</sequence>
<dbReference type="OrthoDB" id="9778962at2"/>
<evidence type="ECO:0000256" key="4">
    <source>
        <dbReference type="ARBA" id="ARBA00023029"/>
    </source>
</evidence>
<accession>A0A239L040</accession>
<reference evidence="9 10" key="1">
    <citation type="submission" date="2017-06" db="EMBL/GenBank/DDBJ databases">
        <authorList>
            <person name="Kim H.J."/>
            <person name="Triplett B.A."/>
        </authorList>
    </citation>
    <scope>NUCLEOTIDE SEQUENCE [LARGE SCALE GENOMIC DNA]</scope>
    <source>
        <strain evidence="9 10">DSM 29339</strain>
    </source>
</reference>
<dbReference type="Proteomes" id="UP000198426">
    <property type="component" value="Unassembled WGS sequence"/>
</dbReference>
<gene>
    <name evidence="9" type="ORF">SAMN05421757_108139</name>
</gene>
<dbReference type="InterPro" id="IPR001631">
    <property type="entry name" value="TopoI"/>
</dbReference>
<feature type="domain" description="DNA topoisomerase I catalytic core eukaryotic-type" evidence="7">
    <location>
        <begin position="87"/>
        <end position="242"/>
    </location>
</feature>
<keyword evidence="4" id="KW-0799">Topoisomerase</keyword>
<name>A0A239L040_9RHOB</name>
<dbReference type="EMBL" id="FZOY01000008">
    <property type="protein sequence ID" value="SNT23352.1"/>
    <property type="molecule type" value="Genomic_DNA"/>
</dbReference>
<evidence type="ECO:0000313" key="9">
    <source>
        <dbReference type="EMBL" id="SNT23352.1"/>
    </source>
</evidence>
<dbReference type="PRINTS" id="PR00416">
    <property type="entry name" value="EUTPISMRASEI"/>
</dbReference>
<keyword evidence="10" id="KW-1185">Reference proteome</keyword>
<dbReference type="Gene3D" id="3.90.15.10">
    <property type="entry name" value="Topoisomerase I, Chain A, domain 3"/>
    <property type="match status" value="1"/>
</dbReference>
<feature type="domain" description="DNA topoisomerase IB N-terminal" evidence="8">
    <location>
        <begin position="21"/>
        <end position="69"/>
    </location>
</feature>
<dbReference type="Gene3D" id="3.30.66.10">
    <property type="entry name" value="DNA topoisomerase I domain"/>
    <property type="match status" value="1"/>
</dbReference>
<dbReference type="EC" id="5.6.2.1" evidence="3"/>
<dbReference type="GO" id="GO:0003917">
    <property type="term" value="F:DNA topoisomerase type I (single strand cut, ATP-independent) activity"/>
    <property type="evidence" value="ECO:0007669"/>
    <property type="project" value="UniProtKB-EC"/>
</dbReference>
<dbReference type="AlphaFoldDB" id="A0A239L040"/>
<dbReference type="InterPro" id="IPR013500">
    <property type="entry name" value="TopoI_cat_euk"/>
</dbReference>
<proteinExistence type="inferred from homology"/>
<evidence type="ECO:0000313" key="10">
    <source>
        <dbReference type="Proteomes" id="UP000198426"/>
    </source>
</evidence>
<evidence type="ECO:0000256" key="1">
    <source>
        <dbReference type="ARBA" id="ARBA00000213"/>
    </source>
</evidence>
<keyword evidence="6 9" id="KW-0413">Isomerase</keyword>
<dbReference type="InterPro" id="IPR049331">
    <property type="entry name" value="Top1B_N_bact"/>
</dbReference>
<evidence type="ECO:0000256" key="6">
    <source>
        <dbReference type="ARBA" id="ARBA00023235"/>
    </source>
</evidence>
<keyword evidence="5" id="KW-0238">DNA-binding</keyword>
<dbReference type="GO" id="GO:0003677">
    <property type="term" value="F:DNA binding"/>
    <property type="evidence" value="ECO:0007669"/>
    <property type="project" value="UniProtKB-KW"/>
</dbReference>
<comment type="catalytic activity">
    <reaction evidence="1">
        <text>ATP-independent breakage of single-stranded DNA, followed by passage and rejoining.</text>
        <dbReference type="EC" id="5.6.2.1"/>
    </reaction>
</comment>
<dbReference type="InterPro" id="IPR011010">
    <property type="entry name" value="DNA_brk_join_enz"/>
</dbReference>
<dbReference type="Pfam" id="PF01028">
    <property type="entry name" value="Topoisom_I"/>
    <property type="match status" value="1"/>
</dbReference>
<protein>
    <recommendedName>
        <fullName evidence="3">DNA topoisomerase</fullName>
        <ecNumber evidence="3">5.6.2.1</ecNumber>
    </recommendedName>
</protein>
<dbReference type="InterPro" id="IPR035447">
    <property type="entry name" value="DNA_topo_I_N_sf"/>
</dbReference>
<evidence type="ECO:0000259" key="7">
    <source>
        <dbReference type="Pfam" id="PF01028"/>
    </source>
</evidence>
<evidence type="ECO:0000256" key="2">
    <source>
        <dbReference type="ARBA" id="ARBA00006645"/>
    </source>
</evidence>
<dbReference type="SUPFAM" id="SSF55869">
    <property type="entry name" value="DNA topoisomerase I domain"/>
    <property type="match status" value="1"/>
</dbReference>
<dbReference type="RefSeq" id="WP_089234635.1">
    <property type="nucleotide sequence ID" value="NZ_FZOY01000008.1"/>
</dbReference>
<dbReference type="SUPFAM" id="SSF56349">
    <property type="entry name" value="DNA breaking-rejoining enzymes"/>
    <property type="match status" value="1"/>
</dbReference>
<dbReference type="Gene3D" id="1.10.132.120">
    <property type="match status" value="1"/>
</dbReference>
<dbReference type="Pfam" id="PF21338">
    <property type="entry name" value="Top1B_N_bact"/>
    <property type="match status" value="1"/>
</dbReference>
<evidence type="ECO:0000256" key="3">
    <source>
        <dbReference type="ARBA" id="ARBA00012891"/>
    </source>
</evidence>